<accession>A0A9Q9ELD5</accession>
<sequence length="274" mass="31013">MASRLDDRWLWLGAGVFFLAAASYIKHALTHIVHLTELDPAQFPANDHSHGTHPEESVDIKTLRTLCLSPNPSIAAAAHSLVIRRFAGQPDAIEILRKDLDSTNPEISRKAKQAVQYLYDFDIELRDRLGSRGLDDLDLPMGYADDVAYRDENGELQVMDVDEWDAVARARNRQQASFDDDERGMDVVARLEELSQEIDRTEREMESLQSGVGQARFAGWDRIPAPPRPLVPSGQLGDESSNRRRRHREAMVLHEGDGIIEEDDIIRPTQSRWP</sequence>
<evidence type="ECO:0000313" key="3">
    <source>
        <dbReference type="EMBL" id="USW54209.1"/>
    </source>
</evidence>
<organism evidence="3 4">
    <name type="scientific">Septoria linicola</name>
    <dbReference type="NCBI Taxonomy" id="215465"/>
    <lineage>
        <taxon>Eukaryota</taxon>
        <taxon>Fungi</taxon>
        <taxon>Dikarya</taxon>
        <taxon>Ascomycota</taxon>
        <taxon>Pezizomycotina</taxon>
        <taxon>Dothideomycetes</taxon>
        <taxon>Dothideomycetidae</taxon>
        <taxon>Mycosphaerellales</taxon>
        <taxon>Mycosphaerellaceae</taxon>
        <taxon>Septoria</taxon>
    </lineage>
</organism>
<dbReference type="EMBL" id="CP099423">
    <property type="protein sequence ID" value="USW54209.1"/>
    <property type="molecule type" value="Genomic_DNA"/>
</dbReference>
<keyword evidence="4" id="KW-1185">Reference proteome</keyword>
<proteinExistence type="predicted"/>
<gene>
    <name evidence="3" type="ORF">Slin15195_G075280</name>
</gene>
<name>A0A9Q9ELD5_9PEZI</name>
<feature type="region of interest" description="Disordered" evidence="2">
    <location>
        <begin position="223"/>
        <end position="256"/>
    </location>
</feature>
<evidence type="ECO:0000256" key="1">
    <source>
        <dbReference type="SAM" id="Coils"/>
    </source>
</evidence>
<protein>
    <submittedName>
        <fullName evidence="3">Uncharacterized protein</fullName>
    </submittedName>
</protein>
<evidence type="ECO:0000256" key="2">
    <source>
        <dbReference type="SAM" id="MobiDB-lite"/>
    </source>
</evidence>
<evidence type="ECO:0000313" key="4">
    <source>
        <dbReference type="Proteomes" id="UP001056384"/>
    </source>
</evidence>
<keyword evidence="1" id="KW-0175">Coiled coil</keyword>
<feature type="coiled-coil region" evidence="1">
    <location>
        <begin position="184"/>
        <end position="211"/>
    </location>
</feature>
<dbReference type="Proteomes" id="UP001056384">
    <property type="component" value="Chromosome 6"/>
</dbReference>
<dbReference type="AlphaFoldDB" id="A0A9Q9ELD5"/>
<reference evidence="3" key="1">
    <citation type="submission" date="2022-06" db="EMBL/GenBank/DDBJ databases">
        <title>Complete genome sequences of two strains of the flax pathogen Septoria linicola.</title>
        <authorList>
            <person name="Lapalu N."/>
            <person name="Simon A."/>
            <person name="Demenou B."/>
            <person name="Paumier D."/>
            <person name="Guillot M.-P."/>
            <person name="Gout L."/>
            <person name="Valade R."/>
        </authorList>
    </citation>
    <scope>NUCLEOTIDE SEQUENCE</scope>
    <source>
        <strain evidence="3">SE15195</strain>
    </source>
</reference>